<feature type="compositionally biased region" description="Low complexity" evidence="1">
    <location>
        <begin position="24"/>
        <end position="43"/>
    </location>
</feature>
<dbReference type="Gene3D" id="1.25.10.10">
    <property type="entry name" value="Leucine-rich Repeat Variant"/>
    <property type="match status" value="1"/>
</dbReference>
<name>A0A8S1EJ82_9PELO</name>
<dbReference type="EMBL" id="CADEPM010000003">
    <property type="protein sequence ID" value="CAB3402062.1"/>
    <property type="molecule type" value="Genomic_DNA"/>
</dbReference>
<proteinExistence type="predicted"/>
<dbReference type="InterPro" id="IPR013284">
    <property type="entry name" value="Beta-catenin"/>
</dbReference>
<dbReference type="GO" id="GO:0007155">
    <property type="term" value="P:cell adhesion"/>
    <property type="evidence" value="ECO:0007669"/>
    <property type="project" value="InterPro"/>
</dbReference>
<comment type="caution">
    <text evidence="2">The sequence shown here is derived from an EMBL/GenBank/DDBJ whole genome shotgun (WGS) entry which is preliminary data.</text>
</comment>
<dbReference type="InterPro" id="IPR011989">
    <property type="entry name" value="ARM-like"/>
</dbReference>
<dbReference type="AlphaFoldDB" id="A0A8S1EJ82"/>
<feature type="compositionally biased region" description="Polar residues" evidence="1">
    <location>
        <begin position="65"/>
        <end position="84"/>
    </location>
</feature>
<feature type="region of interest" description="Disordered" evidence="1">
    <location>
        <begin position="1"/>
        <end position="84"/>
    </location>
</feature>
<dbReference type="SUPFAM" id="SSF48371">
    <property type="entry name" value="ARM repeat"/>
    <property type="match status" value="1"/>
</dbReference>
<dbReference type="PANTHER" id="PTHR45976">
    <property type="entry name" value="ARMADILLO SEGMENT POLARITY PROTEIN"/>
    <property type="match status" value="1"/>
</dbReference>
<evidence type="ECO:0000313" key="2">
    <source>
        <dbReference type="EMBL" id="CAB3402062.1"/>
    </source>
</evidence>
<evidence type="ECO:0000256" key="1">
    <source>
        <dbReference type="SAM" id="MobiDB-lite"/>
    </source>
</evidence>
<evidence type="ECO:0000313" key="3">
    <source>
        <dbReference type="Proteomes" id="UP000494206"/>
    </source>
</evidence>
<sequence>MEVEYADNVNSNPCTPQRAQLFDPTQPSTSGMSSTTSTPRMMPNRVIDPETPVANQGGFYAHFPPNSSYMPGTPNRTSSRMSNNGIASSPFRPQPQNMAVPANERVQQLREAAIGKQNYMQQWMGSGYNMPSPQHSNRPPSMMGSTISTMSHMSDLSRFSIGGMSTLSVNTEIANYSWPQNPHQAPHILSKVSGSSSVENQDPMKQRRRMSINEIIMNLRSSDSMNKMLSLRELIPAAEQNQLEMSLKKTDLRDLIYTLFENLLPRENEDEKVVEATLYVLYHAVLYPSKTRICLKIFDTLNLEIMGRISREKSGEIGSQNVEFRFENPNGIFSIIMYRASQMESRYCTKAWMLLTHLLCNTSFKRRFIAAKYARPGDGNKPLRDEVTRFAVESLKKDLKSKPKGFAVSIIRNLSQANPEILQLAMSLDVVKIFLNIMKEETIHEDLLWSTALALSSFFSDSRNGEYFIRLGGAQIVCGLLSHGSSRLLHELLACMAKVADLPAIKEHNMAEPIHSVVQLLGSFDPTIVERSTAVLMNIGLHNKSNKAILLQCGVTNHVFAVLRMSDQYLQLATNPQQCEAIRIQIGNIYENCLRILNNVTIMSQSDSREVYTEACKMISINVDSAATFLNFICIGKRYCRKLAITILKRVIEIIPSYAERFVDLHATTNERLPMLLLKRIWESLKQWRQLSKELMMNSGPSAEIEKKRKDHEGIVSRSSCLLRTLCLTSNPRFMKDVKDAMLNAGANPFLFLSHEINDPMLSDWLNFIWEVCNTQESLTEKLLLKLMAAANLHHSSFLHELHERRPNPMIRTAIRNMIQLADQQGTTP</sequence>
<organism evidence="2 3">
    <name type="scientific">Caenorhabditis bovis</name>
    <dbReference type="NCBI Taxonomy" id="2654633"/>
    <lineage>
        <taxon>Eukaryota</taxon>
        <taxon>Metazoa</taxon>
        <taxon>Ecdysozoa</taxon>
        <taxon>Nematoda</taxon>
        <taxon>Chromadorea</taxon>
        <taxon>Rhabditida</taxon>
        <taxon>Rhabditina</taxon>
        <taxon>Rhabditomorpha</taxon>
        <taxon>Rhabditoidea</taxon>
        <taxon>Rhabditidae</taxon>
        <taxon>Peloderinae</taxon>
        <taxon>Caenorhabditis</taxon>
    </lineage>
</organism>
<dbReference type="OrthoDB" id="5808707at2759"/>
<dbReference type="Proteomes" id="UP000494206">
    <property type="component" value="Unassembled WGS sequence"/>
</dbReference>
<reference evidence="2 3" key="1">
    <citation type="submission" date="2020-04" db="EMBL/GenBank/DDBJ databases">
        <authorList>
            <person name="Laetsch R D."/>
            <person name="Stevens L."/>
            <person name="Kumar S."/>
            <person name="Blaxter L. M."/>
        </authorList>
    </citation>
    <scope>NUCLEOTIDE SEQUENCE [LARGE SCALE GENOMIC DNA]</scope>
</reference>
<dbReference type="InterPro" id="IPR016024">
    <property type="entry name" value="ARM-type_fold"/>
</dbReference>
<accession>A0A8S1EJ82</accession>
<keyword evidence="3" id="KW-1185">Reference proteome</keyword>
<gene>
    <name evidence="2" type="ORF">CBOVIS_LOCUS4731</name>
</gene>
<feature type="compositionally biased region" description="Polar residues" evidence="1">
    <location>
        <begin position="8"/>
        <end position="18"/>
    </location>
</feature>
<protein>
    <submittedName>
        <fullName evidence="2">Uncharacterized protein</fullName>
    </submittedName>
</protein>
<dbReference type="GO" id="GO:0045296">
    <property type="term" value="F:cadherin binding"/>
    <property type="evidence" value="ECO:0007669"/>
    <property type="project" value="InterPro"/>
</dbReference>